<keyword evidence="2" id="KW-1185">Reference proteome</keyword>
<reference evidence="1" key="1">
    <citation type="submission" date="2020-07" db="EMBL/GenBank/DDBJ databases">
        <title>Pseudomonas chaetoceroseae sp. nov., a new member of the Pseudomonas oleovorans group isolated from a culture of Chaetoceros calcitrans.</title>
        <authorList>
            <person name="Girard L."/>
            <person name="Lood C."/>
            <person name="De Mot R."/>
            <person name="Baudart J."/>
        </authorList>
    </citation>
    <scope>NUCLEOTIDE SEQUENCE</scope>
    <source>
        <strain evidence="1">536</strain>
    </source>
</reference>
<protein>
    <recommendedName>
        <fullName evidence="3">Nucleotidyltransferase</fullName>
    </recommendedName>
</protein>
<evidence type="ECO:0000313" key="1">
    <source>
        <dbReference type="EMBL" id="MBG0836159.1"/>
    </source>
</evidence>
<proteinExistence type="predicted"/>
<gene>
    <name evidence="1" type="ORF">H3221_13700</name>
</gene>
<dbReference type="RefSeq" id="WP_196475461.1">
    <property type="nucleotide sequence ID" value="NZ_JACFYX020000001.1"/>
</dbReference>
<evidence type="ECO:0000313" key="2">
    <source>
        <dbReference type="Proteomes" id="UP000596932"/>
    </source>
</evidence>
<dbReference type="EMBL" id="JACFYX010000012">
    <property type="protein sequence ID" value="MBG0836159.1"/>
    <property type="molecule type" value="Genomic_DNA"/>
</dbReference>
<dbReference type="Proteomes" id="UP000596932">
    <property type="component" value="Unassembled WGS sequence"/>
</dbReference>
<name>A0A931D210_9PSED</name>
<sequence>MQPFNTTAISSDHFFSYLTPYDFIELAEKLNSDELKSLVRSRFLENIPFSFKHKPLIYETMRAWVAREIKINPSEIVVIGSAKLGFSPTAHPNFGKKFGDDSDLDLTAISEKLFNELNNDLETWINDIKSARITPRNTTENNHWQSSQITLPKNAREGFLDPYKIPNRYTTAQLINQKMWALNERLKASDPDLNFKKCSMRVYKNWDAFTKQLMTNLNYALSTLPNQHKTLLLARENTEKPNLA</sequence>
<accession>A0A931D210</accession>
<comment type="caution">
    <text evidence="1">The sequence shown here is derived from an EMBL/GenBank/DDBJ whole genome shotgun (WGS) entry which is preliminary data.</text>
</comment>
<dbReference type="AlphaFoldDB" id="A0A931D210"/>
<organism evidence="1 2">
    <name type="scientific">Pseudomonas chaetocerotis</name>
    <dbReference type="NCBI Taxonomy" id="2758695"/>
    <lineage>
        <taxon>Bacteria</taxon>
        <taxon>Pseudomonadati</taxon>
        <taxon>Pseudomonadota</taxon>
        <taxon>Gammaproteobacteria</taxon>
        <taxon>Pseudomonadales</taxon>
        <taxon>Pseudomonadaceae</taxon>
        <taxon>Pseudomonas</taxon>
    </lineage>
</organism>
<evidence type="ECO:0008006" key="3">
    <source>
        <dbReference type="Google" id="ProtNLM"/>
    </source>
</evidence>